<dbReference type="EMBL" id="VEVO01000002">
    <property type="protein sequence ID" value="KAF0045802.1"/>
    <property type="molecule type" value="Genomic_DNA"/>
</dbReference>
<accession>A0A6A4TUW5</accession>
<reference evidence="1 2" key="1">
    <citation type="submission" date="2019-06" db="EMBL/GenBank/DDBJ databases">
        <title>Draft genomes of female and male turbot (Scophthalmus maximus).</title>
        <authorList>
            <person name="Xu H."/>
            <person name="Xu X.-W."/>
            <person name="Shao C."/>
            <person name="Chen S."/>
        </authorList>
    </citation>
    <scope>NUCLEOTIDE SEQUENCE [LARGE SCALE GENOMIC DNA]</scope>
    <source>
        <strain evidence="1">Ysfricsl-2016a</strain>
        <tissue evidence="1">Blood</tissue>
    </source>
</reference>
<sequence>MHWTDHERTCGRRGKDYANAVQIRGADKPLCVRRHRLIEDPELVAQSIETNKHRYLLVFRPSQPDTTDFLCITEQFCRCRQRCR</sequence>
<dbReference type="Proteomes" id="UP000438429">
    <property type="component" value="Unassembled WGS sequence"/>
</dbReference>
<proteinExistence type="predicted"/>
<evidence type="ECO:0000313" key="2">
    <source>
        <dbReference type="Proteomes" id="UP000438429"/>
    </source>
</evidence>
<protein>
    <submittedName>
        <fullName evidence="1">Uncharacterized protein</fullName>
    </submittedName>
</protein>
<name>A0A6A4TUW5_SCOMX</name>
<organism evidence="1 2">
    <name type="scientific">Scophthalmus maximus</name>
    <name type="common">Turbot</name>
    <name type="synonym">Psetta maxima</name>
    <dbReference type="NCBI Taxonomy" id="52904"/>
    <lineage>
        <taxon>Eukaryota</taxon>
        <taxon>Metazoa</taxon>
        <taxon>Chordata</taxon>
        <taxon>Craniata</taxon>
        <taxon>Vertebrata</taxon>
        <taxon>Euteleostomi</taxon>
        <taxon>Actinopterygii</taxon>
        <taxon>Neopterygii</taxon>
        <taxon>Teleostei</taxon>
        <taxon>Neoteleostei</taxon>
        <taxon>Acanthomorphata</taxon>
        <taxon>Carangaria</taxon>
        <taxon>Pleuronectiformes</taxon>
        <taxon>Pleuronectoidei</taxon>
        <taxon>Scophthalmidae</taxon>
        <taxon>Scophthalmus</taxon>
    </lineage>
</organism>
<gene>
    <name evidence="1" type="ORF">F2P81_002331</name>
</gene>
<evidence type="ECO:0000313" key="1">
    <source>
        <dbReference type="EMBL" id="KAF0045802.1"/>
    </source>
</evidence>
<dbReference type="AlphaFoldDB" id="A0A6A4TUW5"/>
<comment type="caution">
    <text evidence="1">The sequence shown here is derived from an EMBL/GenBank/DDBJ whole genome shotgun (WGS) entry which is preliminary data.</text>
</comment>